<keyword evidence="2" id="KW-0732">Signal</keyword>
<evidence type="ECO:0000259" key="3">
    <source>
        <dbReference type="Pfam" id="PF12849"/>
    </source>
</evidence>
<dbReference type="SUPFAM" id="SSF53850">
    <property type="entry name" value="Periplasmic binding protein-like II"/>
    <property type="match status" value="1"/>
</dbReference>
<evidence type="ECO:0000256" key="2">
    <source>
        <dbReference type="SAM" id="SignalP"/>
    </source>
</evidence>
<organism evidence="4 5">
    <name type="scientific">Cobetia marina</name>
    <name type="common">Deleya marina</name>
    <dbReference type="NCBI Taxonomy" id="28258"/>
    <lineage>
        <taxon>Bacteria</taxon>
        <taxon>Pseudomonadati</taxon>
        <taxon>Pseudomonadota</taxon>
        <taxon>Gammaproteobacteria</taxon>
        <taxon>Oceanospirillales</taxon>
        <taxon>Halomonadaceae</taxon>
        <taxon>Cobetia</taxon>
    </lineage>
</organism>
<accession>A0ABU9GG97</accession>
<name>A0ABU9GG97_COBMA</name>
<feature type="region of interest" description="Disordered" evidence="1">
    <location>
        <begin position="280"/>
        <end position="309"/>
    </location>
</feature>
<dbReference type="InterPro" id="IPR024370">
    <property type="entry name" value="PBP_domain"/>
</dbReference>
<reference evidence="4 5" key="1">
    <citation type="submission" date="2024-02" db="EMBL/GenBank/DDBJ databases">
        <title>Bacteria isolated from the canopy kelp, Nereocystis luetkeana.</title>
        <authorList>
            <person name="Pfister C.A."/>
            <person name="Younker I.T."/>
            <person name="Light S.H."/>
        </authorList>
    </citation>
    <scope>NUCLEOTIDE SEQUENCE [LARGE SCALE GENOMIC DNA]</scope>
    <source>
        <strain evidence="4 5">TI.5.07</strain>
    </source>
</reference>
<sequence>MPHRHILSARHLLGAIAGLSLGALSLQPAQAADDIIRLATTTSTYNSGLLDNLLPAYEQANDVTIQVIAVGTGKALRMGQDGDVDLVMTHAPGAERKFVDAGYGIEPHGVMYNDFVLLGPKADPANVEGMSDVDAALARIAESNAGFVSRGDDSGTHKKELSLWASADVVPDFSAYKAVGQGMGKVLSMASELQDYTLSDRGTWLAMQDKLDLSVLVEGDARLFNPYQVILVNPANHEGLNTEGARALAQWLISREGQQAIDDFRLKGQALFHASHGETGFDAQKTADGSGAGQAAGGETATQQAAPRS</sequence>
<dbReference type="EMBL" id="JBAKAP010000006">
    <property type="protein sequence ID" value="MEL0616725.1"/>
    <property type="molecule type" value="Genomic_DNA"/>
</dbReference>
<keyword evidence="5" id="KW-1185">Reference proteome</keyword>
<evidence type="ECO:0000313" key="4">
    <source>
        <dbReference type="EMBL" id="MEL0616725.1"/>
    </source>
</evidence>
<feature type="signal peptide" evidence="2">
    <location>
        <begin position="1"/>
        <end position="31"/>
    </location>
</feature>
<feature type="chain" id="PRO_5047142522" evidence="2">
    <location>
        <begin position="32"/>
        <end position="309"/>
    </location>
</feature>
<dbReference type="Proteomes" id="UP001378242">
    <property type="component" value="Unassembled WGS sequence"/>
</dbReference>
<dbReference type="InterPro" id="IPR052738">
    <property type="entry name" value="ABC-Tungstate_binding"/>
</dbReference>
<dbReference type="Pfam" id="PF12849">
    <property type="entry name" value="PBP_like_2"/>
    <property type="match status" value="1"/>
</dbReference>
<feature type="domain" description="PBP" evidence="3">
    <location>
        <begin position="37"/>
        <end position="256"/>
    </location>
</feature>
<protein>
    <submittedName>
        <fullName evidence="4">Substrate-binding domain-containing protein</fullName>
    </submittedName>
</protein>
<comment type="caution">
    <text evidence="4">The sequence shown here is derived from an EMBL/GenBank/DDBJ whole genome shotgun (WGS) entry which is preliminary data.</text>
</comment>
<feature type="compositionally biased region" description="Low complexity" evidence="1">
    <location>
        <begin position="297"/>
        <end position="309"/>
    </location>
</feature>
<proteinExistence type="predicted"/>
<gene>
    <name evidence="4" type="ORF">V6243_07745</name>
</gene>
<dbReference type="Gene3D" id="3.40.190.10">
    <property type="entry name" value="Periplasmic binding protein-like II"/>
    <property type="match status" value="2"/>
</dbReference>
<evidence type="ECO:0000313" key="5">
    <source>
        <dbReference type="Proteomes" id="UP001378242"/>
    </source>
</evidence>
<dbReference type="PANTHER" id="PTHR37945">
    <property type="entry name" value="EXTRACELLULAR TUNGSTATE BINDING PROTEIN"/>
    <property type="match status" value="1"/>
</dbReference>
<dbReference type="GeneID" id="43177245"/>
<dbReference type="PANTHER" id="PTHR37945:SF1">
    <property type="entry name" value="EXTRACELLULAR TUNGSTATE BINDING PROTEIN"/>
    <property type="match status" value="1"/>
</dbReference>
<evidence type="ECO:0000256" key="1">
    <source>
        <dbReference type="SAM" id="MobiDB-lite"/>
    </source>
</evidence>
<dbReference type="RefSeq" id="WP_084208151.1">
    <property type="nucleotide sequence ID" value="NZ_CP017114.1"/>
</dbReference>